<gene>
    <name evidence="2" type="ORF">THAPSDRAFT_31021</name>
</gene>
<accession>B8BSS6</accession>
<dbReference type="AlphaFoldDB" id="B8BSS6"/>
<dbReference type="GeneID" id="7447664"/>
<feature type="domain" description="FAD/NAD(P)-binding" evidence="1">
    <location>
        <begin position="1"/>
        <end position="119"/>
    </location>
</feature>
<dbReference type="OMA" id="ERYSMFI"/>
<sequence>KVVIVGGGTAGIGVAAMLQNEGMKNVTIVEPSHVHYYQPLWTLVGGGLASVEDSSKRMKDVIPKGSTWIPKRVEGFKPNENKVTLDDGTSVDYDYLVVAVGVQTDFDAIPGLQEGLGKKDSGVVSIYDPNYCSKTWQTFLSVKNNPIFSAANPGKYLFTFPPTTLKCAGAPQKIMWILEDTLRGEGKRDQADITFHTPGAAMFGVKHYSDKLEAMRIEKGVNAAFKHKLVSIDVPNKIATFLDLSNNTEVKKNYDMLHVGPHMSAPSFLKSSPLSDAAGWIDVDKNTLQSTKYDNVFALGDCTNTPNSKTAAAVTSQAPVVVHNIERSIDKLPLDGGYTGYASCPLIIARNQVLMAEFGYGGKLAETFDRETGKWPWKYIGTEGWFQQRFFFLLKEKVFPYVYWNLWTVVSLCE</sequence>
<evidence type="ECO:0000313" key="3">
    <source>
        <dbReference type="Proteomes" id="UP000001449"/>
    </source>
</evidence>
<dbReference type="InParanoid" id="B8BSS6"/>
<dbReference type="GO" id="GO:0070221">
    <property type="term" value="P:sulfide oxidation, using sulfide:quinone oxidoreductase"/>
    <property type="evidence" value="ECO:0000318"/>
    <property type="project" value="GO_Central"/>
</dbReference>
<dbReference type="Pfam" id="PF07992">
    <property type="entry name" value="Pyr_redox_2"/>
    <property type="match status" value="1"/>
</dbReference>
<dbReference type="KEGG" id="tps:THAPSDRAFT_31021"/>
<keyword evidence="3" id="KW-1185">Reference proteome</keyword>
<organism evidence="2 3">
    <name type="scientific">Thalassiosira pseudonana</name>
    <name type="common">Marine diatom</name>
    <name type="synonym">Cyclotella nana</name>
    <dbReference type="NCBI Taxonomy" id="35128"/>
    <lineage>
        <taxon>Eukaryota</taxon>
        <taxon>Sar</taxon>
        <taxon>Stramenopiles</taxon>
        <taxon>Ochrophyta</taxon>
        <taxon>Bacillariophyta</taxon>
        <taxon>Coscinodiscophyceae</taxon>
        <taxon>Thalassiosirophycidae</taxon>
        <taxon>Thalassiosirales</taxon>
        <taxon>Thalassiosiraceae</taxon>
        <taxon>Thalassiosira</taxon>
    </lineage>
</organism>
<dbReference type="PaxDb" id="35128-Thaps31021"/>
<dbReference type="GO" id="GO:0005739">
    <property type="term" value="C:mitochondrion"/>
    <property type="evidence" value="ECO:0000318"/>
    <property type="project" value="GO_Central"/>
</dbReference>
<reference evidence="2 3" key="1">
    <citation type="journal article" date="2004" name="Science">
        <title>The genome of the diatom Thalassiosira pseudonana: ecology, evolution, and metabolism.</title>
        <authorList>
            <person name="Armbrust E.V."/>
            <person name="Berges J.A."/>
            <person name="Bowler C."/>
            <person name="Green B.R."/>
            <person name="Martinez D."/>
            <person name="Putnam N.H."/>
            <person name="Zhou S."/>
            <person name="Allen A.E."/>
            <person name="Apt K.E."/>
            <person name="Bechner M."/>
            <person name="Brzezinski M.A."/>
            <person name="Chaal B.K."/>
            <person name="Chiovitti A."/>
            <person name="Davis A.K."/>
            <person name="Demarest M.S."/>
            <person name="Detter J.C."/>
            <person name="Glavina T."/>
            <person name="Goodstein D."/>
            <person name="Hadi M.Z."/>
            <person name="Hellsten U."/>
            <person name="Hildebrand M."/>
            <person name="Jenkins B.D."/>
            <person name="Jurka J."/>
            <person name="Kapitonov V.V."/>
            <person name="Kroger N."/>
            <person name="Lau W.W."/>
            <person name="Lane T.W."/>
            <person name="Larimer F.W."/>
            <person name="Lippmeier J.C."/>
            <person name="Lucas S."/>
            <person name="Medina M."/>
            <person name="Montsant A."/>
            <person name="Obornik M."/>
            <person name="Parker M.S."/>
            <person name="Palenik B."/>
            <person name="Pazour G.J."/>
            <person name="Richardson P.M."/>
            <person name="Rynearson T.A."/>
            <person name="Saito M.A."/>
            <person name="Schwartz D.C."/>
            <person name="Thamatrakoln K."/>
            <person name="Valentin K."/>
            <person name="Vardi A."/>
            <person name="Wilkerson F.P."/>
            <person name="Rokhsar D.S."/>
        </authorList>
    </citation>
    <scope>NUCLEOTIDE SEQUENCE [LARGE SCALE GENOMIC DNA]</scope>
    <source>
        <strain evidence="2 3">CCMP1335</strain>
    </source>
</reference>
<dbReference type="PANTHER" id="PTHR10632">
    <property type="entry name" value="SULFIDE:QUINONE OXIDOREDUCTASE"/>
    <property type="match status" value="1"/>
</dbReference>
<dbReference type="eggNOG" id="KOG3851">
    <property type="taxonomic scope" value="Eukaryota"/>
</dbReference>
<evidence type="ECO:0000313" key="2">
    <source>
        <dbReference type="EMBL" id="EED96179.1"/>
    </source>
</evidence>
<dbReference type="InterPro" id="IPR023753">
    <property type="entry name" value="FAD/NAD-binding_dom"/>
</dbReference>
<evidence type="ECO:0000259" key="1">
    <source>
        <dbReference type="Pfam" id="PF07992"/>
    </source>
</evidence>
<dbReference type="HOGENOM" id="CLU_030742_2_0_1"/>
<dbReference type="PANTHER" id="PTHR10632:SF2">
    <property type="entry name" value="SULFIDE:QUINONE OXIDOREDUCTASE, MITOCHONDRIAL"/>
    <property type="match status" value="1"/>
</dbReference>
<dbReference type="PRINTS" id="PR00368">
    <property type="entry name" value="FADPNR"/>
</dbReference>
<dbReference type="GO" id="GO:0071949">
    <property type="term" value="F:FAD binding"/>
    <property type="evidence" value="ECO:0000318"/>
    <property type="project" value="GO_Central"/>
</dbReference>
<dbReference type="GO" id="GO:0070224">
    <property type="term" value="F:sulfide:quinone oxidoreductase activity"/>
    <property type="evidence" value="ECO:0000318"/>
    <property type="project" value="GO_Central"/>
</dbReference>
<dbReference type="Gene3D" id="3.50.50.100">
    <property type="match status" value="1"/>
</dbReference>
<reference evidence="2 3" key="2">
    <citation type="journal article" date="2008" name="Nature">
        <title>The Phaeodactylum genome reveals the evolutionary history of diatom genomes.</title>
        <authorList>
            <person name="Bowler C."/>
            <person name="Allen A.E."/>
            <person name="Badger J.H."/>
            <person name="Grimwood J."/>
            <person name="Jabbari K."/>
            <person name="Kuo A."/>
            <person name="Maheswari U."/>
            <person name="Martens C."/>
            <person name="Maumus F."/>
            <person name="Otillar R.P."/>
            <person name="Rayko E."/>
            <person name="Salamov A."/>
            <person name="Vandepoele K."/>
            <person name="Beszteri B."/>
            <person name="Gruber A."/>
            <person name="Heijde M."/>
            <person name="Katinka M."/>
            <person name="Mock T."/>
            <person name="Valentin K."/>
            <person name="Verret F."/>
            <person name="Berges J.A."/>
            <person name="Brownlee C."/>
            <person name="Cadoret J.P."/>
            <person name="Chiovitti A."/>
            <person name="Choi C.J."/>
            <person name="Coesel S."/>
            <person name="De Martino A."/>
            <person name="Detter J.C."/>
            <person name="Durkin C."/>
            <person name="Falciatore A."/>
            <person name="Fournet J."/>
            <person name="Haruta M."/>
            <person name="Huysman M.J."/>
            <person name="Jenkins B.D."/>
            <person name="Jiroutova K."/>
            <person name="Jorgensen R.E."/>
            <person name="Joubert Y."/>
            <person name="Kaplan A."/>
            <person name="Kroger N."/>
            <person name="Kroth P.G."/>
            <person name="La Roche J."/>
            <person name="Lindquist E."/>
            <person name="Lommer M."/>
            <person name="Martin-Jezequel V."/>
            <person name="Lopez P.J."/>
            <person name="Lucas S."/>
            <person name="Mangogna M."/>
            <person name="McGinnis K."/>
            <person name="Medlin L.K."/>
            <person name="Montsant A."/>
            <person name="Oudot-Le Secq M.P."/>
            <person name="Napoli C."/>
            <person name="Obornik M."/>
            <person name="Parker M.S."/>
            <person name="Petit J.L."/>
            <person name="Porcel B.M."/>
            <person name="Poulsen N."/>
            <person name="Robison M."/>
            <person name="Rychlewski L."/>
            <person name="Rynearson T.A."/>
            <person name="Schmutz J."/>
            <person name="Shapiro H."/>
            <person name="Siaut M."/>
            <person name="Stanley M."/>
            <person name="Sussman M.R."/>
            <person name="Taylor A.R."/>
            <person name="Vardi A."/>
            <person name="von Dassow P."/>
            <person name="Vyverman W."/>
            <person name="Willis A."/>
            <person name="Wyrwicz L.S."/>
            <person name="Rokhsar D.S."/>
            <person name="Weissenbach J."/>
            <person name="Armbrust E.V."/>
            <person name="Green B.R."/>
            <person name="Van de Peer Y."/>
            <person name="Grigoriev I.V."/>
        </authorList>
    </citation>
    <scope>NUCLEOTIDE SEQUENCE [LARGE SCALE GENOMIC DNA]</scope>
    <source>
        <strain evidence="2 3">CCMP1335</strain>
    </source>
</reference>
<protein>
    <recommendedName>
        <fullName evidence="1">FAD/NAD(P)-binding domain-containing protein</fullName>
    </recommendedName>
</protein>
<name>B8BSS6_THAPS</name>
<feature type="non-terminal residue" evidence="2">
    <location>
        <position position="414"/>
    </location>
</feature>
<proteinExistence type="predicted"/>
<dbReference type="STRING" id="35128.B8BSS6"/>
<dbReference type="InterPro" id="IPR036188">
    <property type="entry name" value="FAD/NAD-bd_sf"/>
</dbReference>
<dbReference type="RefSeq" id="XP_002286538.1">
    <property type="nucleotide sequence ID" value="XM_002286502.1"/>
</dbReference>
<dbReference type="SUPFAM" id="SSF51905">
    <property type="entry name" value="FAD/NAD(P)-binding domain"/>
    <property type="match status" value="2"/>
</dbReference>
<dbReference type="Proteomes" id="UP000001449">
    <property type="component" value="Chromosome 1"/>
</dbReference>
<dbReference type="InterPro" id="IPR015904">
    <property type="entry name" value="Sulphide_quinone_reductase"/>
</dbReference>
<dbReference type="EMBL" id="CM000638">
    <property type="protein sequence ID" value="EED96179.1"/>
    <property type="molecule type" value="Genomic_DNA"/>
</dbReference>